<dbReference type="GO" id="GO:0016757">
    <property type="term" value="F:glycosyltransferase activity"/>
    <property type="evidence" value="ECO:0007669"/>
    <property type="project" value="UniProtKB-KW"/>
</dbReference>
<keyword evidence="3" id="KW-0325">Glycoprotein</keyword>
<reference evidence="5" key="1">
    <citation type="submission" date="2015-04" db="EMBL/GenBank/DDBJ databases">
        <title>The genome sequence of the plant pathogenic Rhizarian Plasmodiophora brassicae reveals insights in its biotrophic life cycle and the origin of chitin synthesis.</title>
        <authorList>
            <person name="Schwelm A."/>
            <person name="Fogelqvist J."/>
            <person name="Knaust A."/>
            <person name="Julke S."/>
            <person name="Lilja T."/>
            <person name="Dhandapani V."/>
            <person name="Bonilla-Rosso G."/>
            <person name="Karlsson M."/>
            <person name="Shevchenko A."/>
            <person name="Choi S.R."/>
            <person name="Kim H.G."/>
            <person name="Park J.Y."/>
            <person name="Lim Y.P."/>
            <person name="Ludwig-Muller J."/>
            <person name="Dixelius C."/>
        </authorList>
    </citation>
    <scope>NUCLEOTIDE SEQUENCE</scope>
    <source>
        <tissue evidence="5">Potato root galls</tissue>
    </source>
</reference>
<sequence>PTSCQKAMGSPMRYMKKLMRDNAREKYPDEFGDHIAAKKPFTIVINMRDAHRSLSNHNELVEAVRRFNPDSDVIVFLPEENLISTLRKHFFANIIIGPHGAGLSNMVFAPDGATVIELHPAKGNELRDVPHGINICHQVTAWRSNLHSIMLLENNGDPGSKFETNISRVIDTVY</sequence>
<proteinExistence type="predicted"/>
<keyword evidence="2" id="KW-0808">Transferase</keyword>
<evidence type="ECO:0000256" key="3">
    <source>
        <dbReference type="ARBA" id="ARBA00023180"/>
    </source>
</evidence>
<feature type="non-terminal residue" evidence="5">
    <location>
        <position position="174"/>
    </location>
</feature>
<name>A0A0H5RH10_9EUKA</name>
<dbReference type="EMBL" id="HACM01012385">
    <property type="protein sequence ID" value="CRZ12827.1"/>
    <property type="molecule type" value="Transcribed_RNA"/>
</dbReference>
<dbReference type="InterPro" id="IPR049625">
    <property type="entry name" value="Glyco_transf_61_cat"/>
</dbReference>
<evidence type="ECO:0000256" key="1">
    <source>
        <dbReference type="ARBA" id="ARBA00022676"/>
    </source>
</evidence>
<keyword evidence="1" id="KW-0328">Glycosyltransferase</keyword>
<feature type="non-terminal residue" evidence="5">
    <location>
        <position position="1"/>
    </location>
</feature>
<dbReference type="InterPro" id="IPR007657">
    <property type="entry name" value="Glycosyltransferase_61"/>
</dbReference>
<organism evidence="5">
    <name type="scientific">Spongospora subterranea</name>
    <dbReference type="NCBI Taxonomy" id="70186"/>
    <lineage>
        <taxon>Eukaryota</taxon>
        <taxon>Sar</taxon>
        <taxon>Rhizaria</taxon>
        <taxon>Endomyxa</taxon>
        <taxon>Phytomyxea</taxon>
        <taxon>Plasmodiophorida</taxon>
        <taxon>Plasmodiophoridae</taxon>
        <taxon>Spongospora</taxon>
    </lineage>
</organism>
<feature type="domain" description="Glycosyltransferase 61 catalytic" evidence="4">
    <location>
        <begin position="25"/>
        <end position="116"/>
    </location>
</feature>
<accession>A0A0H5RH10</accession>
<protein>
    <recommendedName>
        <fullName evidence="4">Glycosyltransferase 61 catalytic domain-containing protein</fullName>
    </recommendedName>
</protein>
<evidence type="ECO:0000256" key="2">
    <source>
        <dbReference type="ARBA" id="ARBA00022679"/>
    </source>
</evidence>
<dbReference type="AlphaFoldDB" id="A0A0H5RH10"/>
<dbReference type="PANTHER" id="PTHR20961">
    <property type="entry name" value="GLYCOSYLTRANSFERASE"/>
    <property type="match status" value="1"/>
</dbReference>
<dbReference type="Pfam" id="PF04577">
    <property type="entry name" value="Glyco_transf_61"/>
    <property type="match status" value="1"/>
</dbReference>
<evidence type="ECO:0000259" key="4">
    <source>
        <dbReference type="Pfam" id="PF04577"/>
    </source>
</evidence>
<evidence type="ECO:0000313" key="5">
    <source>
        <dbReference type="EMBL" id="CRZ12827.1"/>
    </source>
</evidence>